<dbReference type="PROSITE" id="PS51257">
    <property type="entry name" value="PROKAR_LIPOPROTEIN"/>
    <property type="match status" value="1"/>
</dbReference>
<protein>
    <recommendedName>
        <fullName evidence="3">Lipoprotein</fullName>
    </recommendedName>
</protein>
<accession>A0ABW2TXX2</accession>
<keyword evidence="2" id="KW-1185">Reference proteome</keyword>
<evidence type="ECO:0008006" key="3">
    <source>
        <dbReference type="Google" id="ProtNLM"/>
    </source>
</evidence>
<dbReference type="EMBL" id="JBHTEY010000004">
    <property type="protein sequence ID" value="MFC7617747.1"/>
    <property type="molecule type" value="Genomic_DNA"/>
</dbReference>
<evidence type="ECO:0000313" key="1">
    <source>
        <dbReference type="EMBL" id="MFC7617747.1"/>
    </source>
</evidence>
<gene>
    <name evidence="1" type="ORF">ACFQV2_34455</name>
</gene>
<evidence type="ECO:0000313" key="2">
    <source>
        <dbReference type="Proteomes" id="UP001596512"/>
    </source>
</evidence>
<organism evidence="1 2">
    <name type="scientific">Actinokineospora soli</name>
    <dbReference type="NCBI Taxonomy" id="1048753"/>
    <lineage>
        <taxon>Bacteria</taxon>
        <taxon>Bacillati</taxon>
        <taxon>Actinomycetota</taxon>
        <taxon>Actinomycetes</taxon>
        <taxon>Pseudonocardiales</taxon>
        <taxon>Pseudonocardiaceae</taxon>
        <taxon>Actinokineospora</taxon>
    </lineage>
</organism>
<proteinExistence type="predicted"/>
<reference evidence="2" key="1">
    <citation type="journal article" date="2019" name="Int. J. Syst. Evol. Microbiol.">
        <title>The Global Catalogue of Microorganisms (GCM) 10K type strain sequencing project: providing services to taxonomists for standard genome sequencing and annotation.</title>
        <authorList>
            <consortium name="The Broad Institute Genomics Platform"/>
            <consortium name="The Broad Institute Genome Sequencing Center for Infectious Disease"/>
            <person name="Wu L."/>
            <person name="Ma J."/>
        </authorList>
    </citation>
    <scope>NUCLEOTIDE SEQUENCE [LARGE SCALE GENOMIC DNA]</scope>
    <source>
        <strain evidence="2">JCM 17695</strain>
    </source>
</reference>
<name>A0ABW2TXX2_9PSEU</name>
<sequence>MGLLTRARAAVVAAAVMGGVLSSCGNSPQEELEWSLSESVTVGDYELVERVREKVVLALYVGRPVDDLLPDVVVPGAQVEPLSGRRLPGDPMDYVAVARFTEPGGQFCSITFSKLGEGKTPFLTGSLATIFYERLLAGRWI</sequence>
<dbReference type="Proteomes" id="UP001596512">
    <property type="component" value="Unassembled WGS sequence"/>
</dbReference>
<comment type="caution">
    <text evidence="1">The sequence shown here is derived from an EMBL/GenBank/DDBJ whole genome shotgun (WGS) entry which is preliminary data.</text>
</comment>